<dbReference type="Pfam" id="PF18962">
    <property type="entry name" value="Por_Secre_tail"/>
    <property type="match status" value="1"/>
</dbReference>
<feature type="signal peptide" evidence="1">
    <location>
        <begin position="1"/>
        <end position="24"/>
    </location>
</feature>
<keyword evidence="1" id="KW-0732">Signal</keyword>
<reference evidence="3" key="1">
    <citation type="submission" date="2022-04" db="EMBL/GenBank/DDBJ databases">
        <title>Hymenobacter sp. isolated from the air.</title>
        <authorList>
            <person name="Won M."/>
            <person name="Lee C.-M."/>
            <person name="Woen H.-Y."/>
            <person name="Kwon S.-W."/>
        </authorList>
    </citation>
    <scope>NUCLEOTIDE SEQUENCE</scope>
    <source>
        <strain evidence="3">5420S-77</strain>
        <plasmid evidence="3">unnamed2</plasmid>
    </source>
</reference>
<geneLocation type="plasmid" evidence="3 4">
    <name>unnamed2</name>
</geneLocation>
<dbReference type="InterPro" id="IPR026444">
    <property type="entry name" value="Secre_tail"/>
</dbReference>
<dbReference type="EMBL" id="CP095063">
    <property type="protein sequence ID" value="UOQ68923.1"/>
    <property type="molecule type" value="Genomic_DNA"/>
</dbReference>
<evidence type="ECO:0000259" key="2">
    <source>
        <dbReference type="Pfam" id="PF18962"/>
    </source>
</evidence>
<dbReference type="Gene3D" id="2.40.10.500">
    <property type="match status" value="1"/>
</dbReference>
<dbReference type="InterPro" id="IPR052918">
    <property type="entry name" value="Motility_Chemotaxis_Reg"/>
</dbReference>
<protein>
    <recommendedName>
        <fullName evidence="2">Secretion system C-terminal sorting domain-containing protein</fullName>
    </recommendedName>
</protein>
<proteinExistence type="predicted"/>
<feature type="chain" id="PRO_5046093173" description="Secretion system C-terminal sorting domain-containing protein" evidence="1">
    <location>
        <begin position="25"/>
        <end position="1052"/>
    </location>
</feature>
<feature type="domain" description="Secretion system C-terminal sorting" evidence="2">
    <location>
        <begin position="972"/>
        <end position="1048"/>
    </location>
</feature>
<organism evidence="3 4">
    <name type="scientific">Hymenobacter volaticus</name>
    <dbReference type="NCBI Taxonomy" id="2932254"/>
    <lineage>
        <taxon>Bacteria</taxon>
        <taxon>Pseudomonadati</taxon>
        <taxon>Bacteroidota</taxon>
        <taxon>Cytophagia</taxon>
        <taxon>Cytophagales</taxon>
        <taxon>Hymenobacteraceae</taxon>
        <taxon>Hymenobacter</taxon>
    </lineage>
</organism>
<dbReference type="Gene3D" id="2.120.10.30">
    <property type="entry name" value="TolB, C-terminal domain"/>
    <property type="match status" value="2"/>
</dbReference>
<dbReference type="InterPro" id="IPR013431">
    <property type="entry name" value="Delta_60_rpt"/>
</dbReference>
<dbReference type="InterPro" id="IPR011047">
    <property type="entry name" value="Quinoprotein_ADH-like_sf"/>
</dbReference>
<dbReference type="NCBIfam" id="TIGR02608">
    <property type="entry name" value="delta_60_rpt"/>
    <property type="match status" value="3"/>
</dbReference>
<dbReference type="RefSeq" id="WP_245126594.1">
    <property type="nucleotide sequence ID" value="NZ_CP095063.1"/>
</dbReference>
<evidence type="ECO:0000313" key="4">
    <source>
        <dbReference type="Proteomes" id="UP000830401"/>
    </source>
</evidence>
<dbReference type="PANTHER" id="PTHR35580:SF1">
    <property type="entry name" value="PHYTASE-LIKE DOMAIN-CONTAINING PROTEIN"/>
    <property type="match status" value="1"/>
</dbReference>
<accession>A0ABY4GDC6</accession>
<gene>
    <name evidence="3" type="ORF">MUN86_24775</name>
</gene>
<name>A0ABY4GDC6_9BACT</name>
<evidence type="ECO:0000313" key="3">
    <source>
        <dbReference type="EMBL" id="UOQ68923.1"/>
    </source>
</evidence>
<dbReference type="PANTHER" id="PTHR35580">
    <property type="entry name" value="CELL SURFACE GLYCOPROTEIN (S-LAYER PROTEIN)-LIKE PROTEIN"/>
    <property type="match status" value="1"/>
</dbReference>
<dbReference type="InterPro" id="IPR011042">
    <property type="entry name" value="6-blade_b-propeller_TolB-like"/>
</dbReference>
<sequence length="1052" mass="110651">MKQHFTRFLLVATSWLLSASTTQAQSRPASTTTTLSKLLPQLALPATAPALRLPASAPGVGPTKRLVQAHPSGPLTARSGSHSGQARTTITETVTQAGIALVNYQAPSGFFFGLVDRVVDAAGNTYLTGSLQSMTEPPTGPMANADFLVVKYSPSGQKLWERSYNNYDVSLAISSDDRPVAVAVDAAGNVLVTGSTSTFDRRISRAFAGFLTLKYSPTGALLWNQRVQGARVASVLDLAVDAAGNVYVEASSSSDISTFAFQRTTVKYSPAGQQLWSTTRAATDLGDTQQLAVEASGGVCLYGKHTIKKYAGASGQLQWTVHSTSDINDLQVDAAGNVLTTGTAASDYATAKYAGASGQQLWEARYDGLAHAGDVGTALRVDAAGNVVVTGRSDGDNTSQDFATLRYDGTSGQQLWVARYNGAANRADVATTLELDRAGNVYVTGRSISGRGDNDFSTIKYTSAGQQQWQIGYNGPNNSDDVPTSIVLDVTGNLYVGSGNTTVTYAQRSIQEGWTARYTGAGSSAEVAKEVVTDAAGNVYVTGYAYNGRNYDYATVKYGANGQQLWEARYNGPADGEDLPTNVVVDATGNVYVSGTSYSATESDYATIKYSPTGQQLWEARYNGPASGYDLAAKVAVDAAGAVYVTGSSDNGGNGSYDYATLKYSASGQQLWQAHYNGPANSYDLAADLVVDGTGDVYVTGTTYSDAQSDYATLKYAGAGGQQLWEQIYNGPHNGYDEAAKLALVGAQQTSVVVAGTSDGGTSTGFDMATTAYQVSTGQPQWNYRYNSPQSGDDVVADLAVSQNNQVVVVGTSYGSTSADYVTHVLLNGQLQWQARYNGPDNSYDEARAVALDAAGNAYVTGLSYNNDGTNDYATVKYAAQGSGEELWAARYDGTGSYDEAIGLAIDARNNVYVSGYSFSSDTGYDFATLQYSQTTGAGPLALATKIASSGAASAPLATATLIRQPAQALTVYPNPASGPATVSFRPMQEGMAQVLIFNQLGQPVATLYKGQVRQGEHYEFSLNSQKLAAGLYTCSLLVGGQRETVRVLIAP</sequence>
<dbReference type="SUPFAM" id="SSF101898">
    <property type="entry name" value="NHL repeat"/>
    <property type="match status" value="2"/>
</dbReference>
<evidence type="ECO:0000256" key="1">
    <source>
        <dbReference type="SAM" id="SignalP"/>
    </source>
</evidence>
<keyword evidence="3" id="KW-0614">Plasmid</keyword>
<dbReference type="Proteomes" id="UP000830401">
    <property type="component" value="Plasmid unnamed2"/>
</dbReference>
<keyword evidence="4" id="KW-1185">Reference proteome</keyword>
<dbReference type="SUPFAM" id="SSF50998">
    <property type="entry name" value="Quinoprotein alcohol dehydrogenase-like"/>
    <property type="match status" value="1"/>
</dbReference>